<dbReference type="InterPro" id="IPR016197">
    <property type="entry name" value="Chromo-like_dom_sf"/>
</dbReference>
<evidence type="ECO:0000313" key="1">
    <source>
        <dbReference type="EMBL" id="PPQ84203.1"/>
    </source>
</evidence>
<sequence>NGLLPFTAGWLIHNVFHVSKLHPFISPAFNAHPQPSLTPVAAVNLPTLAVALVISHRLLCSGTQFLVTLEGSTDGDSIWDTELALHNPNLVIAFYKHSHNLA</sequence>
<keyword evidence="2" id="KW-1185">Reference proteome</keyword>
<feature type="non-terminal residue" evidence="1">
    <location>
        <position position="1"/>
    </location>
</feature>
<accession>A0A409X0A0</accession>
<proteinExistence type="predicted"/>
<dbReference type="InParanoid" id="A0A409X0A0"/>
<name>A0A409X0A0_PSICY</name>
<organism evidence="1 2">
    <name type="scientific">Psilocybe cyanescens</name>
    <dbReference type="NCBI Taxonomy" id="93625"/>
    <lineage>
        <taxon>Eukaryota</taxon>
        <taxon>Fungi</taxon>
        <taxon>Dikarya</taxon>
        <taxon>Basidiomycota</taxon>
        <taxon>Agaricomycotina</taxon>
        <taxon>Agaricomycetes</taxon>
        <taxon>Agaricomycetidae</taxon>
        <taxon>Agaricales</taxon>
        <taxon>Agaricineae</taxon>
        <taxon>Strophariaceae</taxon>
        <taxon>Psilocybe</taxon>
    </lineage>
</organism>
<dbReference type="Proteomes" id="UP000283269">
    <property type="component" value="Unassembled WGS sequence"/>
</dbReference>
<comment type="caution">
    <text evidence="1">The sequence shown here is derived from an EMBL/GenBank/DDBJ whole genome shotgun (WGS) entry which is preliminary data.</text>
</comment>
<reference evidence="1 2" key="1">
    <citation type="journal article" date="2018" name="Evol. Lett.">
        <title>Horizontal gene cluster transfer increased hallucinogenic mushroom diversity.</title>
        <authorList>
            <person name="Reynolds H.T."/>
            <person name="Vijayakumar V."/>
            <person name="Gluck-Thaler E."/>
            <person name="Korotkin H.B."/>
            <person name="Matheny P.B."/>
            <person name="Slot J.C."/>
        </authorList>
    </citation>
    <scope>NUCLEOTIDE SEQUENCE [LARGE SCALE GENOMIC DNA]</scope>
    <source>
        <strain evidence="1 2">2631</strain>
    </source>
</reference>
<gene>
    <name evidence="1" type="ORF">CVT25_002147</name>
</gene>
<dbReference type="EMBL" id="NHYD01002915">
    <property type="protein sequence ID" value="PPQ84203.1"/>
    <property type="molecule type" value="Genomic_DNA"/>
</dbReference>
<dbReference type="SUPFAM" id="SSF54160">
    <property type="entry name" value="Chromo domain-like"/>
    <property type="match status" value="1"/>
</dbReference>
<dbReference type="AlphaFoldDB" id="A0A409X0A0"/>
<evidence type="ECO:0000313" key="2">
    <source>
        <dbReference type="Proteomes" id="UP000283269"/>
    </source>
</evidence>
<protein>
    <submittedName>
        <fullName evidence="1">Uncharacterized protein</fullName>
    </submittedName>
</protein>